<dbReference type="Pfam" id="PF00076">
    <property type="entry name" value="RRM_1"/>
    <property type="match status" value="2"/>
</dbReference>
<dbReference type="GO" id="GO:0005686">
    <property type="term" value="C:U2 snRNP"/>
    <property type="evidence" value="ECO:0007669"/>
    <property type="project" value="TreeGrafter"/>
</dbReference>
<evidence type="ECO:0000256" key="1">
    <source>
        <dbReference type="ARBA" id="ARBA00004123"/>
    </source>
</evidence>
<dbReference type="AlphaFoldDB" id="A0A9J2P1D3"/>
<evidence type="ECO:0000256" key="8">
    <source>
        <dbReference type="ARBA" id="ARBA00022728"/>
    </source>
</evidence>
<comment type="subcellular location">
    <subcellularLocation>
        <location evidence="2">Chromosome</location>
    </subcellularLocation>
    <subcellularLocation>
        <location evidence="1">Nucleus</location>
    </subcellularLocation>
</comment>
<feature type="compositionally biased region" description="Polar residues" evidence="23">
    <location>
        <begin position="1"/>
        <end position="13"/>
    </location>
</feature>
<evidence type="ECO:0000256" key="15">
    <source>
        <dbReference type="ARBA" id="ARBA00023159"/>
    </source>
</evidence>
<evidence type="ECO:0000256" key="6">
    <source>
        <dbReference type="ARBA" id="ARBA00022553"/>
    </source>
</evidence>
<keyword evidence="16" id="KW-0804">Transcription</keyword>
<comment type="similarity">
    <text evidence="3">Belongs to the HTATSF1 family.</text>
</comment>
<proteinExistence type="inferred from homology"/>
<keyword evidence="11" id="KW-0832">Ubl conjugation</keyword>
<reference evidence="26" key="1">
    <citation type="submission" date="2023-03" db="UniProtKB">
        <authorList>
            <consortium name="WormBaseParasite"/>
        </authorList>
    </citation>
    <scope>IDENTIFICATION</scope>
</reference>
<keyword evidence="25" id="KW-1185">Reference proteome</keyword>
<dbReference type="Proteomes" id="UP000036681">
    <property type="component" value="Unplaced"/>
</dbReference>
<evidence type="ECO:0000256" key="3">
    <source>
        <dbReference type="ARBA" id="ARBA00007747"/>
    </source>
</evidence>
<dbReference type="FunFam" id="3.30.70.330:FF:000202">
    <property type="entry name" value="HIV Tat-specific factor 1"/>
    <property type="match status" value="1"/>
</dbReference>
<evidence type="ECO:0000256" key="12">
    <source>
        <dbReference type="ARBA" id="ARBA00022884"/>
    </source>
</evidence>
<dbReference type="InterPro" id="IPR000504">
    <property type="entry name" value="RRM_dom"/>
</dbReference>
<dbReference type="CDD" id="cd12281">
    <property type="entry name" value="RRM1_TatSF1_like"/>
    <property type="match status" value="1"/>
</dbReference>
<evidence type="ECO:0000256" key="22">
    <source>
        <dbReference type="PROSITE-ProRule" id="PRU00176"/>
    </source>
</evidence>
<feature type="compositionally biased region" description="Polar residues" evidence="23">
    <location>
        <begin position="22"/>
        <end position="32"/>
    </location>
</feature>
<dbReference type="Gene3D" id="3.30.70.330">
    <property type="match status" value="2"/>
</dbReference>
<evidence type="ECO:0000256" key="16">
    <source>
        <dbReference type="ARBA" id="ARBA00023163"/>
    </source>
</evidence>
<dbReference type="GO" id="GO:0006281">
    <property type="term" value="P:DNA repair"/>
    <property type="evidence" value="ECO:0007669"/>
    <property type="project" value="UniProtKB-KW"/>
</dbReference>
<evidence type="ECO:0000256" key="23">
    <source>
        <dbReference type="SAM" id="MobiDB-lite"/>
    </source>
</evidence>
<keyword evidence="12 22" id="KW-0694">RNA-binding</keyword>
<dbReference type="PANTHER" id="PTHR15608">
    <property type="entry name" value="SPLICING FACTOR U2AF-ASSOCIATED PROTEIN 2"/>
    <property type="match status" value="1"/>
</dbReference>
<feature type="region of interest" description="Disordered" evidence="23">
    <location>
        <begin position="137"/>
        <end position="158"/>
    </location>
</feature>
<dbReference type="GO" id="GO:0003723">
    <property type="term" value="F:RNA binding"/>
    <property type="evidence" value="ECO:0007669"/>
    <property type="project" value="UniProtKB-UniRule"/>
</dbReference>
<feature type="region of interest" description="Disordered" evidence="23">
    <location>
        <begin position="1"/>
        <end position="37"/>
    </location>
</feature>
<evidence type="ECO:0000256" key="7">
    <source>
        <dbReference type="ARBA" id="ARBA00022664"/>
    </source>
</evidence>
<keyword evidence="8" id="KW-0747">Spliceosome</keyword>
<dbReference type="FunFam" id="3.30.70.330:FF:000105">
    <property type="entry name" value="HIV Tat-specific factor 1 homolog"/>
    <property type="match status" value="1"/>
</dbReference>
<keyword evidence="19" id="KW-0539">Nucleus</keyword>
<keyword evidence="7" id="KW-0507">mRNA processing</keyword>
<dbReference type="WBParaSite" id="ALUE_0000361701-mRNA-1">
    <property type="protein sequence ID" value="ALUE_0000361701-mRNA-1"/>
    <property type="gene ID" value="ALUE_0000361701"/>
</dbReference>
<evidence type="ECO:0000256" key="13">
    <source>
        <dbReference type="ARBA" id="ARBA00022990"/>
    </source>
</evidence>
<dbReference type="GO" id="GO:0005694">
    <property type="term" value="C:chromosome"/>
    <property type="evidence" value="ECO:0007669"/>
    <property type="project" value="UniProtKB-SubCell"/>
</dbReference>
<evidence type="ECO:0000256" key="19">
    <source>
        <dbReference type="ARBA" id="ARBA00023242"/>
    </source>
</evidence>
<keyword evidence="18" id="KW-0234">DNA repair</keyword>
<dbReference type="PROSITE" id="PS50102">
    <property type="entry name" value="RRM"/>
    <property type="match status" value="2"/>
</dbReference>
<evidence type="ECO:0000256" key="17">
    <source>
        <dbReference type="ARBA" id="ARBA00023187"/>
    </source>
</evidence>
<evidence type="ECO:0000313" key="25">
    <source>
        <dbReference type="Proteomes" id="UP000036681"/>
    </source>
</evidence>
<accession>A0A9J2P1D3</accession>
<keyword evidence="15" id="KW-0010">Activator</keyword>
<comment type="subunit">
    <text evidence="20">Component of the 17S U2 SnRNP complex, a ribonucleoprotein complex that contains small nuclear RNA (snRNA) U2 and a number of specific proteins. Within the 17S U2 SnRNP complex, interacts (via UHM region) directly with SF3B1. Component of a complex which is at least composed of HTATSF1/Tat-SF1, the P-TEFb complex components CDK9 and CCNT1, RNA polymerase II, SUPT5H, and NCL/nucleolin. Interacts with GTF2F2/RAP30 and POLR2A. Interacts with TCERG1/CA150. Interacts with (poly-ADP-ribosylated) RPA1; promoting HTATSF1 recruitment to DNA damage sites. Interacts (when phosphorylated) with TOPBP1; promoting recruitment of TOPBP1 to DNA damage sites during S-phase.</text>
</comment>
<evidence type="ECO:0000256" key="2">
    <source>
        <dbReference type="ARBA" id="ARBA00004286"/>
    </source>
</evidence>
<dbReference type="GO" id="GO:0000398">
    <property type="term" value="P:mRNA splicing, via spliceosome"/>
    <property type="evidence" value="ECO:0007669"/>
    <property type="project" value="InterPro"/>
</dbReference>
<keyword evidence="5" id="KW-1017">Isopeptide bond</keyword>
<keyword evidence="14" id="KW-0805">Transcription regulation</keyword>
<evidence type="ECO:0000256" key="21">
    <source>
        <dbReference type="ARBA" id="ARBA00073773"/>
    </source>
</evidence>
<evidence type="ECO:0000259" key="24">
    <source>
        <dbReference type="PROSITE" id="PS50102"/>
    </source>
</evidence>
<dbReference type="InterPro" id="IPR012677">
    <property type="entry name" value="Nucleotide-bd_a/b_plait_sf"/>
</dbReference>
<dbReference type="InterPro" id="IPR034392">
    <property type="entry name" value="TatSF1-like_RRM1"/>
</dbReference>
<dbReference type="SUPFAM" id="SSF54928">
    <property type="entry name" value="RNA-binding domain, RBD"/>
    <property type="match status" value="1"/>
</dbReference>
<keyword evidence="10" id="KW-0227">DNA damage</keyword>
<keyword evidence="4" id="KW-0158">Chromosome</keyword>
<dbReference type="GO" id="GO:0005684">
    <property type="term" value="C:U2-type spliceosomal complex"/>
    <property type="evidence" value="ECO:0007669"/>
    <property type="project" value="TreeGrafter"/>
</dbReference>
<keyword evidence="13" id="KW-0007">Acetylation</keyword>
<evidence type="ECO:0000256" key="14">
    <source>
        <dbReference type="ARBA" id="ARBA00023015"/>
    </source>
</evidence>
<evidence type="ECO:0000256" key="10">
    <source>
        <dbReference type="ARBA" id="ARBA00022763"/>
    </source>
</evidence>
<organism evidence="25 26">
    <name type="scientific">Ascaris lumbricoides</name>
    <name type="common">Giant roundworm</name>
    <dbReference type="NCBI Taxonomy" id="6252"/>
    <lineage>
        <taxon>Eukaryota</taxon>
        <taxon>Metazoa</taxon>
        <taxon>Ecdysozoa</taxon>
        <taxon>Nematoda</taxon>
        <taxon>Chromadorea</taxon>
        <taxon>Rhabditida</taxon>
        <taxon>Spirurina</taxon>
        <taxon>Ascaridomorpha</taxon>
        <taxon>Ascaridoidea</taxon>
        <taxon>Ascarididae</taxon>
        <taxon>Ascaris</taxon>
    </lineage>
</organism>
<evidence type="ECO:0000256" key="5">
    <source>
        <dbReference type="ARBA" id="ARBA00022499"/>
    </source>
</evidence>
<evidence type="ECO:0000256" key="11">
    <source>
        <dbReference type="ARBA" id="ARBA00022843"/>
    </source>
</evidence>
<dbReference type="PANTHER" id="PTHR15608:SF0">
    <property type="entry name" value="HIV TAT-SPECIFIC FACTOR 1"/>
    <property type="match status" value="1"/>
</dbReference>
<evidence type="ECO:0000256" key="18">
    <source>
        <dbReference type="ARBA" id="ARBA00023204"/>
    </source>
</evidence>
<feature type="domain" description="RRM" evidence="24">
    <location>
        <begin position="171"/>
        <end position="256"/>
    </location>
</feature>
<dbReference type="SMART" id="SM00360">
    <property type="entry name" value="RRM"/>
    <property type="match status" value="2"/>
</dbReference>
<keyword evidence="6" id="KW-0597">Phosphoprotein</keyword>
<evidence type="ECO:0000256" key="4">
    <source>
        <dbReference type="ARBA" id="ARBA00022454"/>
    </source>
</evidence>
<dbReference type="InterPro" id="IPR035979">
    <property type="entry name" value="RBD_domain_sf"/>
</dbReference>
<sequence length="453" mass="51161">MDENEGVSTTTDGGNEKPEEAQSGSDLTSVEAASSEPERRFIDGKWMCEDGNGGFLVYESEKWIVAEGDNLHEKWSAAADAKSNPYRCVVDGITMEWNEISQQWLPAIEVDEDFLARYNASYGIQYDFGVTEGSSSKNVVAEGESTPPKKPKPHDKTKEEGWVELDETRNAAVYVSNLPKTITEDAFIELMSKCGVIQRDARTNKLKIKIYRGEEGEPKGDARCGYVKKESVDLALQILDGWNLDGNLIHVEKAKFQMKGEFDPSKKRRKLTAAQKKRFIESQQRLFEWKPEKPRNYRPFSDCTAVMKNMFTMEQMMVWFAALISSSSPEFIATTSLFSFSTPPSDPCHRNPTLLMDLQEQTKKACERFGTVKKVVVHDNNPDGIICVTFDNVEHSDLAVRSMNGLVVDGRKIEVSTWDGKTKYAIAETPEQREQRIALWQKFIEEGEARPAS</sequence>
<dbReference type="InterPro" id="IPR034393">
    <property type="entry name" value="TatSF1-like"/>
</dbReference>
<keyword evidence="9" id="KW-0677">Repeat</keyword>
<evidence type="ECO:0000256" key="20">
    <source>
        <dbReference type="ARBA" id="ARBA00062124"/>
    </source>
</evidence>
<evidence type="ECO:0000313" key="26">
    <source>
        <dbReference type="WBParaSite" id="ALUE_0000361701-mRNA-1"/>
    </source>
</evidence>
<protein>
    <recommendedName>
        <fullName evidence="21">17S U2 SnRNP complex component HTATSF1</fullName>
    </recommendedName>
</protein>
<evidence type="ECO:0000256" key="9">
    <source>
        <dbReference type="ARBA" id="ARBA00022737"/>
    </source>
</evidence>
<keyword evidence="17" id="KW-0508">mRNA splicing</keyword>
<name>A0A9J2P1D3_ASCLU</name>
<feature type="domain" description="RRM" evidence="24">
    <location>
        <begin position="335"/>
        <end position="420"/>
    </location>
</feature>